<dbReference type="PROSITE" id="PS51017">
    <property type="entry name" value="CCT"/>
    <property type="match status" value="1"/>
</dbReference>
<dbReference type="EMBL" id="JAXQNO010000004">
    <property type="protein sequence ID" value="KAK4799331.1"/>
    <property type="molecule type" value="Genomic_DNA"/>
</dbReference>
<name>A0AAN7M608_TRANT</name>
<sequence length="268" mass="29758">MFPCFQSFYQEVQQLDGYCKTQRPSAPSSELVQLSTMTEYDLGGEGDMFKAPEPIIEERIVGLDPLSAAISMVSFTGDSVLAQDLKFADITTLENEPLLSEVFYECHKDLVETAARGTSFAEALEMEIPPMKIDEGESMMNELPLDSPFQKSASKGCPSSVEWMWIQGAALKSNLLECSGLDFGAAETLSSGNGDTSHTRSALGQLLLLHNCKPEGRREKLLRYINKKTKRNFGRKIKYACRKALADSQPRVRGRFAKTEDFNVSVTK</sequence>
<comment type="subcellular location">
    <subcellularLocation>
        <location evidence="1 3">Nucleus</location>
    </subcellularLocation>
</comment>
<dbReference type="InterPro" id="IPR045281">
    <property type="entry name" value="CONSTANS-like"/>
</dbReference>
<dbReference type="Proteomes" id="UP001346149">
    <property type="component" value="Unassembled WGS sequence"/>
</dbReference>
<evidence type="ECO:0000313" key="6">
    <source>
        <dbReference type="Proteomes" id="UP001346149"/>
    </source>
</evidence>
<evidence type="ECO:0000313" key="5">
    <source>
        <dbReference type="EMBL" id="KAK4799331.1"/>
    </source>
</evidence>
<feature type="domain" description="CCT" evidence="4">
    <location>
        <begin position="217"/>
        <end position="259"/>
    </location>
</feature>
<evidence type="ECO:0000256" key="1">
    <source>
        <dbReference type="ARBA" id="ARBA00004123"/>
    </source>
</evidence>
<proteinExistence type="predicted"/>
<evidence type="ECO:0000256" key="2">
    <source>
        <dbReference type="ARBA" id="ARBA00023242"/>
    </source>
</evidence>
<dbReference type="Pfam" id="PF06203">
    <property type="entry name" value="CCT"/>
    <property type="match status" value="1"/>
</dbReference>
<keyword evidence="6" id="KW-1185">Reference proteome</keyword>
<accession>A0AAN7M608</accession>
<dbReference type="GO" id="GO:0009909">
    <property type="term" value="P:regulation of flower development"/>
    <property type="evidence" value="ECO:0007669"/>
    <property type="project" value="InterPro"/>
</dbReference>
<dbReference type="GO" id="GO:0005634">
    <property type="term" value="C:nucleus"/>
    <property type="evidence" value="ECO:0007669"/>
    <property type="project" value="UniProtKB-SubCell"/>
</dbReference>
<protein>
    <recommendedName>
        <fullName evidence="4">CCT domain-containing protein</fullName>
    </recommendedName>
</protein>
<reference evidence="5 6" key="1">
    <citation type="journal article" date="2023" name="Hortic Res">
        <title>Pangenome of water caltrop reveals structural variations and asymmetric subgenome divergence after allopolyploidization.</title>
        <authorList>
            <person name="Zhang X."/>
            <person name="Chen Y."/>
            <person name="Wang L."/>
            <person name="Yuan Y."/>
            <person name="Fang M."/>
            <person name="Shi L."/>
            <person name="Lu R."/>
            <person name="Comes H.P."/>
            <person name="Ma Y."/>
            <person name="Chen Y."/>
            <person name="Huang G."/>
            <person name="Zhou Y."/>
            <person name="Zheng Z."/>
            <person name="Qiu Y."/>
        </authorList>
    </citation>
    <scope>NUCLEOTIDE SEQUENCE [LARGE SCALE GENOMIC DNA]</scope>
    <source>
        <strain evidence="5">F231</strain>
    </source>
</reference>
<organism evidence="5 6">
    <name type="scientific">Trapa natans</name>
    <name type="common">Water chestnut</name>
    <dbReference type="NCBI Taxonomy" id="22666"/>
    <lineage>
        <taxon>Eukaryota</taxon>
        <taxon>Viridiplantae</taxon>
        <taxon>Streptophyta</taxon>
        <taxon>Embryophyta</taxon>
        <taxon>Tracheophyta</taxon>
        <taxon>Spermatophyta</taxon>
        <taxon>Magnoliopsida</taxon>
        <taxon>eudicotyledons</taxon>
        <taxon>Gunneridae</taxon>
        <taxon>Pentapetalae</taxon>
        <taxon>rosids</taxon>
        <taxon>malvids</taxon>
        <taxon>Myrtales</taxon>
        <taxon>Lythraceae</taxon>
        <taxon>Trapa</taxon>
    </lineage>
</organism>
<gene>
    <name evidence="5" type="ORF">SAY86_024696</name>
</gene>
<comment type="caution">
    <text evidence="5">The sequence shown here is derived from an EMBL/GenBank/DDBJ whole genome shotgun (WGS) entry which is preliminary data.</text>
</comment>
<dbReference type="GO" id="GO:0003700">
    <property type="term" value="F:DNA-binding transcription factor activity"/>
    <property type="evidence" value="ECO:0007669"/>
    <property type="project" value="TreeGrafter"/>
</dbReference>
<evidence type="ECO:0000256" key="3">
    <source>
        <dbReference type="PROSITE-ProRule" id="PRU00357"/>
    </source>
</evidence>
<dbReference type="AlphaFoldDB" id="A0AAN7M608"/>
<evidence type="ECO:0000259" key="4">
    <source>
        <dbReference type="PROSITE" id="PS51017"/>
    </source>
</evidence>
<keyword evidence="2 3" id="KW-0539">Nucleus</keyword>
<dbReference type="PANTHER" id="PTHR31319:SF71">
    <property type="entry name" value="CCT MOTIF FAMILY PROTEIN"/>
    <property type="match status" value="1"/>
</dbReference>
<dbReference type="PANTHER" id="PTHR31319">
    <property type="entry name" value="ZINC FINGER PROTEIN CONSTANS-LIKE 4"/>
    <property type="match status" value="1"/>
</dbReference>
<dbReference type="InterPro" id="IPR010402">
    <property type="entry name" value="CCT_domain"/>
</dbReference>